<accession>A0A1Y2I9Z9</accession>
<sequence length="514" mass="58893">MSSTQMTQDTNQSSDAHSLEDERLGAQDVVPLKRRNQHKPCPPEHLLKGPMTYYYTLGLTDAKIAQMCSAHFSTEIYGLSDSTVKRLRYKWGLMKARQQNHSVDSIHPYCVAIKTRFPNRGADLLTKSLRLTYNIRASRKLVADWLNQFEPDAVKSRKHRRFRRHRFWAAGLNDVWSFDQHDKWGRFGLYLHCGVEPMAGEIKWLKIWWNNSNPRLITSYYLEAVRRLGAIPLVTQSDPGTENFGIANAHTYMRHALDPSLCDTLQHRWMRKHMNIKPEILWSVLGRDWKPGFEATLQYGVDHGWYDPANELESIVFRWLAIPWLQAELDAWTSQYNLTARRANKNKVLPQGIPMIIAQHPADYNISDFKACVPVPPELLDDVERQWAPPSHPVFESAPPYIAAKIIEAFNAVGSPVASSETFWPIYLQLLQYMLAPEHQNAEDIARLQACLEENRSRSLTAEPICLIPGLRDLREGDNVVAAATGRDSDEEEVLDVLGLFTDEEDDGDDPGFF</sequence>
<feature type="domain" description="Integrase core" evidence="2">
    <location>
        <begin position="171"/>
        <end position="348"/>
    </location>
</feature>
<dbReference type="PANTHER" id="PTHR46177:SF1">
    <property type="entry name" value="INTEGRASE CATALYTIC DOMAIN-CONTAINING PROTEIN"/>
    <property type="match status" value="1"/>
</dbReference>
<name>A0A1Y2I9Z9_TRAC3</name>
<reference evidence="3 4" key="1">
    <citation type="journal article" date="2015" name="Biotechnol. Biofuels">
        <title>Enhanced degradation of softwood versus hardwood by the white-rot fungus Pycnoporus coccineus.</title>
        <authorList>
            <person name="Couturier M."/>
            <person name="Navarro D."/>
            <person name="Chevret D."/>
            <person name="Henrissat B."/>
            <person name="Piumi F."/>
            <person name="Ruiz-Duenas F.J."/>
            <person name="Martinez A.T."/>
            <person name="Grigoriev I.V."/>
            <person name="Riley R."/>
            <person name="Lipzen A."/>
            <person name="Berrin J.G."/>
            <person name="Master E.R."/>
            <person name="Rosso M.N."/>
        </authorList>
    </citation>
    <scope>NUCLEOTIDE SEQUENCE [LARGE SCALE GENOMIC DNA]</scope>
    <source>
        <strain evidence="3 4">BRFM310</strain>
    </source>
</reference>
<keyword evidence="4" id="KW-1185">Reference proteome</keyword>
<evidence type="ECO:0000256" key="1">
    <source>
        <dbReference type="SAM" id="MobiDB-lite"/>
    </source>
</evidence>
<proteinExistence type="predicted"/>
<dbReference type="Proteomes" id="UP000193067">
    <property type="component" value="Unassembled WGS sequence"/>
</dbReference>
<dbReference type="AlphaFoldDB" id="A0A1Y2I9Z9"/>
<dbReference type="Pfam" id="PF24764">
    <property type="entry name" value="rva_4"/>
    <property type="match status" value="1"/>
</dbReference>
<protein>
    <recommendedName>
        <fullName evidence="2">Integrase core domain-containing protein</fullName>
    </recommendedName>
</protein>
<organism evidence="3 4">
    <name type="scientific">Trametes coccinea (strain BRFM310)</name>
    <name type="common">Pycnoporus coccineus</name>
    <dbReference type="NCBI Taxonomy" id="1353009"/>
    <lineage>
        <taxon>Eukaryota</taxon>
        <taxon>Fungi</taxon>
        <taxon>Dikarya</taxon>
        <taxon>Basidiomycota</taxon>
        <taxon>Agaricomycotina</taxon>
        <taxon>Agaricomycetes</taxon>
        <taxon>Polyporales</taxon>
        <taxon>Polyporaceae</taxon>
        <taxon>Trametes</taxon>
    </lineage>
</organism>
<dbReference type="STRING" id="1353009.A0A1Y2I9Z9"/>
<evidence type="ECO:0000259" key="2">
    <source>
        <dbReference type="Pfam" id="PF24764"/>
    </source>
</evidence>
<dbReference type="OrthoDB" id="5946233at2759"/>
<feature type="region of interest" description="Disordered" evidence="1">
    <location>
        <begin position="1"/>
        <end position="43"/>
    </location>
</feature>
<dbReference type="InterPro" id="IPR058913">
    <property type="entry name" value="Integrase_dom_put"/>
</dbReference>
<dbReference type="PANTHER" id="PTHR46177">
    <property type="entry name" value="INTEGRASE CATALYTIC DOMAIN-CONTAINING PROTEIN"/>
    <property type="match status" value="1"/>
</dbReference>
<gene>
    <name evidence="3" type="ORF">PYCCODRAFT_1418679</name>
</gene>
<evidence type="ECO:0000313" key="3">
    <source>
        <dbReference type="EMBL" id="OSC97966.1"/>
    </source>
</evidence>
<feature type="compositionally biased region" description="Polar residues" evidence="1">
    <location>
        <begin position="1"/>
        <end position="16"/>
    </location>
</feature>
<evidence type="ECO:0000313" key="4">
    <source>
        <dbReference type="Proteomes" id="UP000193067"/>
    </source>
</evidence>
<dbReference type="EMBL" id="KZ084144">
    <property type="protein sequence ID" value="OSC97966.1"/>
    <property type="molecule type" value="Genomic_DNA"/>
</dbReference>